<dbReference type="EMBL" id="CP090174">
    <property type="protein sequence ID" value="UJO24592.1"/>
    <property type="molecule type" value="Genomic_DNA"/>
</dbReference>
<dbReference type="Proteomes" id="UP000756132">
    <property type="component" value="Chromosome 12"/>
</dbReference>
<sequence length="226" mass="25181">MCRQPLPSSHPQQKSFLSSACFLTIEHISPAVQQQTAKRNATMANDSRNSRLLGLPAELRNNIYRLALVEGEIITPAQGSMPSVPPLLSTNRQIQAEAASIYVQENMFAFDIDNLDGSKVTELCSAALVRRHRRVRTGVDLEEPHSSSWSNLKIWLRAFYAKRSLRLALTDRGPDFKRCAAAGQLFDVVGRFMDMSPKPSWNHVVESQLESMRLALAAVDTSGVWS</sequence>
<reference evidence="1" key="1">
    <citation type="submission" date="2021-12" db="EMBL/GenBank/DDBJ databases">
        <authorList>
            <person name="Zaccaron A."/>
            <person name="Stergiopoulos I."/>
        </authorList>
    </citation>
    <scope>NUCLEOTIDE SEQUENCE</scope>
    <source>
        <strain evidence="1">Race5_Kim</strain>
    </source>
</reference>
<reference evidence="1" key="2">
    <citation type="journal article" date="2022" name="Microb. Genom.">
        <title>A chromosome-scale genome assembly of the tomato pathogen Cladosporium fulvum reveals a compartmentalized genome architecture and the presence of a dispensable chromosome.</title>
        <authorList>
            <person name="Zaccaron A.Z."/>
            <person name="Chen L.H."/>
            <person name="Samaras A."/>
            <person name="Stergiopoulos I."/>
        </authorList>
    </citation>
    <scope>NUCLEOTIDE SEQUENCE</scope>
    <source>
        <strain evidence="1">Race5_Kim</strain>
    </source>
</reference>
<dbReference type="KEGG" id="ffu:CLAFUR5_13971"/>
<evidence type="ECO:0000313" key="1">
    <source>
        <dbReference type="EMBL" id="UJO24592.1"/>
    </source>
</evidence>
<dbReference type="PANTHER" id="PTHR42085">
    <property type="entry name" value="F-BOX DOMAIN-CONTAINING PROTEIN"/>
    <property type="match status" value="1"/>
</dbReference>
<protein>
    <submittedName>
        <fullName evidence="1">Uncharacterized protein</fullName>
    </submittedName>
</protein>
<gene>
    <name evidence="1" type="ORF">CLAFUR5_13971</name>
</gene>
<proteinExistence type="predicted"/>
<organism evidence="1 2">
    <name type="scientific">Passalora fulva</name>
    <name type="common">Tomato leaf mold</name>
    <name type="synonym">Cladosporium fulvum</name>
    <dbReference type="NCBI Taxonomy" id="5499"/>
    <lineage>
        <taxon>Eukaryota</taxon>
        <taxon>Fungi</taxon>
        <taxon>Dikarya</taxon>
        <taxon>Ascomycota</taxon>
        <taxon>Pezizomycotina</taxon>
        <taxon>Dothideomycetes</taxon>
        <taxon>Dothideomycetidae</taxon>
        <taxon>Mycosphaerellales</taxon>
        <taxon>Mycosphaerellaceae</taxon>
        <taxon>Fulvia</taxon>
    </lineage>
</organism>
<keyword evidence="2" id="KW-1185">Reference proteome</keyword>
<dbReference type="OrthoDB" id="3640838at2759"/>
<dbReference type="AlphaFoldDB" id="A0A9Q8PLI8"/>
<name>A0A9Q8PLI8_PASFU</name>
<dbReference type="PANTHER" id="PTHR42085:SF1">
    <property type="entry name" value="F-BOX DOMAIN-CONTAINING PROTEIN"/>
    <property type="match status" value="1"/>
</dbReference>
<evidence type="ECO:0000313" key="2">
    <source>
        <dbReference type="Proteomes" id="UP000756132"/>
    </source>
</evidence>
<dbReference type="GeneID" id="71993849"/>
<dbReference type="RefSeq" id="XP_047768958.1">
    <property type="nucleotide sequence ID" value="XM_047913119.1"/>
</dbReference>
<accession>A0A9Q8PLI8</accession>
<dbReference type="InterPro" id="IPR038883">
    <property type="entry name" value="AN11006-like"/>
</dbReference>